<gene>
    <name evidence="1" type="ORF">SM0020_10660</name>
</gene>
<dbReference type="InterPro" id="IPR032710">
    <property type="entry name" value="NTF2-like_dom_sf"/>
</dbReference>
<accession>H0FY60</accession>
<sequence length="161" mass="18400">MTRSAAGGTNVAFPGRVPPIQFYELAFQRKETVLIRQLADIYRAYLDCLNRQAWDELGHFVDNEIQHNGRLLRVSGYREMLVKDFEDIPDLQFNIQLLVCEPPRLAARLSFDCSPKGEFLGLSVNGQRVSFTENVFYEFVGSKIAWVWSVIDKSAIEAQLP</sequence>
<reference evidence="1 2" key="1">
    <citation type="journal article" date="2012" name="J. Bacteriol.">
        <title>Draft Genome Sequence of Sinorhizobium meliloti CCNWSX0020, a Nitrogen-Fixing Symbiont with Copper Tolerance Capability Isolated from Lead-Zinc Mine Tailings.</title>
        <authorList>
            <person name="Li Z."/>
            <person name="Ma Z."/>
            <person name="Hao X."/>
            <person name="Wei G."/>
        </authorList>
    </citation>
    <scope>NUCLEOTIDE SEQUENCE [LARGE SCALE GENOMIC DNA]</scope>
    <source>
        <strain evidence="1 2">CCNWSX0020</strain>
    </source>
</reference>
<dbReference type="PATRIC" id="fig|1107881.3.peg.2155"/>
<dbReference type="SUPFAM" id="SSF54427">
    <property type="entry name" value="NTF2-like"/>
    <property type="match status" value="1"/>
</dbReference>
<organism evidence="1 2">
    <name type="scientific">Sinorhizobium meliloti CCNWSX0020</name>
    <dbReference type="NCBI Taxonomy" id="1107881"/>
    <lineage>
        <taxon>Bacteria</taxon>
        <taxon>Pseudomonadati</taxon>
        <taxon>Pseudomonadota</taxon>
        <taxon>Alphaproteobacteria</taxon>
        <taxon>Hyphomicrobiales</taxon>
        <taxon>Rhizobiaceae</taxon>
        <taxon>Sinorhizobium/Ensifer group</taxon>
        <taxon>Sinorhizobium</taxon>
    </lineage>
</organism>
<evidence type="ECO:0008006" key="3">
    <source>
        <dbReference type="Google" id="ProtNLM"/>
    </source>
</evidence>
<dbReference type="Pfam" id="PF07366">
    <property type="entry name" value="SnoaL"/>
    <property type="match status" value="1"/>
</dbReference>
<evidence type="ECO:0000313" key="2">
    <source>
        <dbReference type="Proteomes" id="UP000004038"/>
    </source>
</evidence>
<dbReference type="AlphaFoldDB" id="H0FY60"/>
<evidence type="ECO:0000313" key="1">
    <source>
        <dbReference type="EMBL" id="EHK77914.1"/>
    </source>
</evidence>
<dbReference type="GO" id="GO:0030638">
    <property type="term" value="P:polyketide metabolic process"/>
    <property type="evidence" value="ECO:0007669"/>
    <property type="project" value="InterPro"/>
</dbReference>
<dbReference type="InterPro" id="IPR009959">
    <property type="entry name" value="Cyclase_SnoaL-like"/>
</dbReference>
<name>H0FY60_RHIML</name>
<dbReference type="Gene3D" id="3.10.450.50">
    <property type="match status" value="1"/>
</dbReference>
<dbReference type="Proteomes" id="UP000004038">
    <property type="component" value="Unassembled WGS sequence"/>
</dbReference>
<proteinExistence type="predicted"/>
<dbReference type="EMBL" id="AGVV01000016">
    <property type="protein sequence ID" value="EHK77914.1"/>
    <property type="molecule type" value="Genomic_DNA"/>
</dbReference>
<protein>
    <recommendedName>
        <fullName evidence="3">Ester cyclase</fullName>
    </recommendedName>
</protein>